<dbReference type="EMBL" id="BPLR01011605">
    <property type="protein sequence ID" value="GIY47640.1"/>
    <property type="molecule type" value="Genomic_DNA"/>
</dbReference>
<name>A0AAV4TMK5_CAEEX</name>
<comment type="caution">
    <text evidence="1">The sequence shown here is derived from an EMBL/GenBank/DDBJ whole genome shotgun (WGS) entry which is preliminary data.</text>
</comment>
<reference evidence="1 2" key="1">
    <citation type="submission" date="2021-06" db="EMBL/GenBank/DDBJ databases">
        <title>Caerostris extrusa draft genome.</title>
        <authorList>
            <person name="Kono N."/>
            <person name="Arakawa K."/>
        </authorList>
    </citation>
    <scope>NUCLEOTIDE SEQUENCE [LARGE SCALE GENOMIC DNA]</scope>
</reference>
<proteinExistence type="predicted"/>
<dbReference type="AlphaFoldDB" id="A0AAV4TMK5"/>
<gene>
    <name evidence="1" type="primary">VPS13D_0</name>
    <name evidence="1" type="ORF">CEXT_730881</name>
</gene>
<dbReference type="Proteomes" id="UP001054945">
    <property type="component" value="Unassembled WGS sequence"/>
</dbReference>
<evidence type="ECO:0000313" key="2">
    <source>
        <dbReference type="Proteomes" id="UP001054945"/>
    </source>
</evidence>
<sequence>MVLRTRFESTDDVTDDLVFLTSDQDVTVDMKLDILLQTPVVAFPTSAQNLTDLNKENTVFIEVRHEHAFCKCGKKAQISTNLKSVPGAIVLPNLPTKDLYTCEDKNRLIIHDTVLEVVFSSHKSDIASEMATSLLETSSGIHYEKILI</sequence>
<keyword evidence="2" id="KW-1185">Reference proteome</keyword>
<protein>
    <submittedName>
        <fullName evidence="1">Vacuolar protein sorting-associated protein 13D</fullName>
    </submittedName>
</protein>
<organism evidence="1 2">
    <name type="scientific">Caerostris extrusa</name>
    <name type="common">Bark spider</name>
    <name type="synonym">Caerostris bankana</name>
    <dbReference type="NCBI Taxonomy" id="172846"/>
    <lineage>
        <taxon>Eukaryota</taxon>
        <taxon>Metazoa</taxon>
        <taxon>Ecdysozoa</taxon>
        <taxon>Arthropoda</taxon>
        <taxon>Chelicerata</taxon>
        <taxon>Arachnida</taxon>
        <taxon>Araneae</taxon>
        <taxon>Araneomorphae</taxon>
        <taxon>Entelegynae</taxon>
        <taxon>Araneoidea</taxon>
        <taxon>Araneidae</taxon>
        <taxon>Caerostris</taxon>
    </lineage>
</organism>
<accession>A0AAV4TMK5</accession>
<evidence type="ECO:0000313" key="1">
    <source>
        <dbReference type="EMBL" id="GIY47640.1"/>
    </source>
</evidence>